<evidence type="ECO:0000313" key="9">
    <source>
        <dbReference type="Proteomes" id="UP000578449"/>
    </source>
</evidence>
<dbReference type="GO" id="GO:0004674">
    <property type="term" value="F:protein serine/threonine kinase activity"/>
    <property type="evidence" value="ECO:0007669"/>
    <property type="project" value="TreeGrafter"/>
</dbReference>
<dbReference type="Pfam" id="PF00069">
    <property type="entry name" value="Pkinase"/>
    <property type="match status" value="1"/>
</dbReference>
<evidence type="ECO:0000256" key="6">
    <source>
        <dbReference type="SAM" id="MobiDB-lite"/>
    </source>
</evidence>
<keyword evidence="1" id="KW-0808">Transferase</keyword>
<evidence type="ECO:0000256" key="4">
    <source>
        <dbReference type="ARBA" id="ARBA00022840"/>
    </source>
</evidence>
<dbReference type="CDD" id="cd14014">
    <property type="entry name" value="STKc_PknB_like"/>
    <property type="match status" value="1"/>
</dbReference>
<evidence type="ECO:0000313" key="8">
    <source>
        <dbReference type="EMBL" id="MBB5136392.1"/>
    </source>
</evidence>
<name>A0A840PAW8_9ACTN</name>
<evidence type="ECO:0000256" key="5">
    <source>
        <dbReference type="PROSITE-ProRule" id="PRU10141"/>
    </source>
</evidence>
<evidence type="ECO:0000256" key="2">
    <source>
        <dbReference type="ARBA" id="ARBA00022741"/>
    </source>
</evidence>
<dbReference type="InterPro" id="IPR017441">
    <property type="entry name" value="Protein_kinase_ATP_BS"/>
</dbReference>
<dbReference type="Proteomes" id="UP000578449">
    <property type="component" value="Unassembled WGS sequence"/>
</dbReference>
<reference evidence="8 9" key="1">
    <citation type="submission" date="2020-08" db="EMBL/GenBank/DDBJ databases">
        <title>Genomic Encyclopedia of Type Strains, Phase IV (KMG-IV): sequencing the most valuable type-strain genomes for metagenomic binning, comparative biology and taxonomic classification.</title>
        <authorList>
            <person name="Goeker M."/>
        </authorList>
    </citation>
    <scope>NUCLEOTIDE SEQUENCE [LARGE SCALE GENOMIC DNA]</scope>
    <source>
        <strain evidence="8 9">DSM 45615</strain>
    </source>
</reference>
<dbReference type="RefSeq" id="WP_312925993.1">
    <property type="nucleotide sequence ID" value="NZ_BAABIX010000011.1"/>
</dbReference>
<feature type="binding site" evidence="5">
    <location>
        <position position="43"/>
    </location>
    <ligand>
        <name>ATP</name>
        <dbReference type="ChEBI" id="CHEBI:30616"/>
    </ligand>
</feature>
<dbReference type="AlphaFoldDB" id="A0A840PAW8"/>
<feature type="region of interest" description="Disordered" evidence="6">
    <location>
        <begin position="283"/>
        <end position="356"/>
    </location>
</feature>
<evidence type="ECO:0000256" key="1">
    <source>
        <dbReference type="ARBA" id="ARBA00022679"/>
    </source>
</evidence>
<accession>A0A840PAW8</accession>
<dbReference type="Gene3D" id="1.10.510.10">
    <property type="entry name" value="Transferase(Phosphotransferase) domain 1"/>
    <property type="match status" value="1"/>
</dbReference>
<feature type="region of interest" description="Disordered" evidence="6">
    <location>
        <begin position="368"/>
        <end position="396"/>
    </location>
</feature>
<dbReference type="SUPFAM" id="SSF56112">
    <property type="entry name" value="Protein kinase-like (PK-like)"/>
    <property type="match status" value="1"/>
</dbReference>
<dbReference type="PROSITE" id="PS50011">
    <property type="entry name" value="PROTEIN_KINASE_DOM"/>
    <property type="match status" value="1"/>
</dbReference>
<feature type="compositionally biased region" description="Low complexity" evidence="6">
    <location>
        <begin position="332"/>
        <end position="356"/>
    </location>
</feature>
<evidence type="ECO:0000256" key="3">
    <source>
        <dbReference type="ARBA" id="ARBA00022777"/>
    </source>
</evidence>
<dbReference type="InterPro" id="IPR008271">
    <property type="entry name" value="Ser/Thr_kinase_AS"/>
</dbReference>
<dbReference type="Gene3D" id="2.60.120.560">
    <property type="entry name" value="Exo-inulinase, domain 1"/>
    <property type="match status" value="1"/>
</dbReference>
<feature type="domain" description="Protein kinase" evidence="7">
    <location>
        <begin position="15"/>
        <end position="270"/>
    </location>
</feature>
<sequence length="652" mass="67488">MNNLSPDEPRQIGRYSVRSRLGRGGMGTVYLGEDPTGQPVAIKVINPEYSRHEQFRMRFRREADAAMRVRRFCTAAVIEAALDGDQLYVVTEYVGGPNLEEAVARSGPLRGSSLDALAVGVATALTAIHGAGIVHRDLKPSNVLLSPVGPRVIDFGIARALDTLGGITGTGEIIGTPRYMAPEVLRGEPVSPACDVFSWGCLVAFAATGRPPFNGEALHAVLYQVLSTDPVLEGLEPGLRELVTYSLSKDPARRPTAQQLLDSMVGRSAVPEQTAYSVQNAWQRAAQPPAAPAHAPQGAPPAGHGAPQTPPGAPQTLPGGPQTLPGAPQTLPGGAPAVATGTPAVAGGPAPAFQATAPHAAGDTLRATAQHHAGPPPAYAPPATGDGPTRPGIGSRSPRVKVIAGAAVAALVAAALGVGAWALLRPSGPPEGLAVLYQDDFTSSGTGWGGGTYTDGTDGGTYGYSPEGYYAIDVTGENSVRREEAPIPYVPQQPATPDPSATPTPTTPERLLLGVDAAIREGTKGTGEFGLFCRGSDEYKATRYEFLLDTVGNARIRKVVEDRGGDLAKAAIGYQPSAERRIQAECSPGEDGAMTLTMWVDGEQAVTTVDTASPLPNGQVGMLARVGEKSSAVLKVSFDNYTVQGPPPAQGS</sequence>
<dbReference type="GO" id="GO:0005524">
    <property type="term" value="F:ATP binding"/>
    <property type="evidence" value="ECO:0007669"/>
    <property type="project" value="UniProtKB-UniRule"/>
</dbReference>
<protein>
    <recommendedName>
        <fullName evidence="7">Protein kinase domain-containing protein</fullName>
    </recommendedName>
</protein>
<keyword evidence="9" id="KW-1185">Reference proteome</keyword>
<dbReference type="PANTHER" id="PTHR43289:SF34">
    <property type="entry name" value="SERINE_THREONINE-PROTEIN KINASE YBDM-RELATED"/>
    <property type="match status" value="1"/>
</dbReference>
<keyword evidence="3" id="KW-0418">Kinase</keyword>
<organism evidence="8 9">
    <name type="scientific">Thermocatellispora tengchongensis</name>
    <dbReference type="NCBI Taxonomy" id="1073253"/>
    <lineage>
        <taxon>Bacteria</taxon>
        <taxon>Bacillati</taxon>
        <taxon>Actinomycetota</taxon>
        <taxon>Actinomycetes</taxon>
        <taxon>Streptosporangiales</taxon>
        <taxon>Streptosporangiaceae</taxon>
        <taxon>Thermocatellispora</taxon>
    </lineage>
</organism>
<dbReference type="PROSITE" id="PS00107">
    <property type="entry name" value="PROTEIN_KINASE_ATP"/>
    <property type="match status" value="1"/>
</dbReference>
<proteinExistence type="predicted"/>
<dbReference type="Gene3D" id="3.30.200.20">
    <property type="entry name" value="Phosphorylase Kinase, domain 1"/>
    <property type="match status" value="1"/>
</dbReference>
<dbReference type="InterPro" id="IPR000719">
    <property type="entry name" value="Prot_kinase_dom"/>
</dbReference>
<keyword evidence="4 5" id="KW-0067">ATP-binding</keyword>
<dbReference type="PANTHER" id="PTHR43289">
    <property type="entry name" value="MITOGEN-ACTIVATED PROTEIN KINASE KINASE KINASE 20-RELATED"/>
    <property type="match status" value="1"/>
</dbReference>
<dbReference type="PROSITE" id="PS00108">
    <property type="entry name" value="PROTEIN_KINASE_ST"/>
    <property type="match status" value="1"/>
</dbReference>
<evidence type="ECO:0000259" key="7">
    <source>
        <dbReference type="PROSITE" id="PS50011"/>
    </source>
</evidence>
<keyword evidence="2 5" id="KW-0547">Nucleotide-binding</keyword>
<dbReference type="InterPro" id="IPR011009">
    <property type="entry name" value="Kinase-like_dom_sf"/>
</dbReference>
<gene>
    <name evidence="8" type="ORF">HNP84_006139</name>
</gene>
<dbReference type="EMBL" id="JACHGN010000014">
    <property type="protein sequence ID" value="MBB5136392.1"/>
    <property type="molecule type" value="Genomic_DNA"/>
</dbReference>
<comment type="caution">
    <text evidence="8">The sequence shown here is derived from an EMBL/GenBank/DDBJ whole genome shotgun (WGS) entry which is preliminary data.</text>
</comment>
<feature type="compositionally biased region" description="Low complexity" evidence="6">
    <location>
        <begin position="285"/>
        <end position="307"/>
    </location>
</feature>
<dbReference type="SMART" id="SM00220">
    <property type="entry name" value="S_TKc"/>
    <property type="match status" value="1"/>
</dbReference>